<accession>A0A8D8ESU5</accession>
<dbReference type="EMBL" id="HBUE01005858">
    <property type="protein sequence ID" value="CAG6445976.1"/>
    <property type="molecule type" value="Transcribed_RNA"/>
</dbReference>
<evidence type="ECO:0000313" key="1">
    <source>
        <dbReference type="EMBL" id="CAG6445976.1"/>
    </source>
</evidence>
<dbReference type="EMBL" id="HBUE01225250">
    <property type="protein sequence ID" value="CAG6541754.1"/>
    <property type="molecule type" value="Transcribed_RNA"/>
</dbReference>
<dbReference type="EMBL" id="HBUE01005859">
    <property type="protein sequence ID" value="CAG6445978.1"/>
    <property type="molecule type" value="Transcribed_RNA"/>
</dbReference>
<dbReference type="EMBL" id="HBUE01225249">
    <property type="protein sequence ID" value="CAG6541750.1"/>
    <property type="molecule type" value="Transcribed_RNA"/>
</dbReference>
<protein>
    <submittedName>
        <fullName evidence="1">(northern house mosquito) hypothetical protein</fullName>
    </submittedName>
</protein>
<dbReference type="EMBL" id="HBUE01331965">
    <property type="protein sequence ID" value="CAG6593827.1"/>
    <property type="molecule type" value="Transcribed_RNA"/>
</dbReference>
<organism evidence="1">
    <name type="scientific">Culex pipiens</name>
    <name type="common">House mosquito</name>
    <dbReference type="NCBI Taxonomy" id="7175"/>
    <lineage>
        <taxon>Eukaryota</taxon>
        <taxon>Metazoa</taxon>
        <taxon>Ecdysozoa</taxon>
        <taxon>Arthropoda</taxon>
        <taxon>Hexapoda</taxon>
        <taxon>Insecta</taxon>
        <taxon>Pterygota</taxon>
        <taxon>Neoptera</taxon>
        <taxon>Endopterygota</taxon>
        <taxon>Diptera</taxon>
        <taxon>Nematocera</taxon>
        <taxon>Culicoidea</taxon>
        <taxon>Culicidae</taxon>
        <taxon>Culicinae</taxon>
        <taxon>Culicini</taxon>
        <taxon>Culex</taxon>
        <taxon>Culex</taxon>
    </lineage>
</organism>
<name>A0A8D8ESU5_CULPI</name>
<reference evidence="1" key="1">
    <citation type="submission" date="2021-05" db="EMBL/GenBank/DDBJ databases">
        <authorList>
            <person name="Alioto T."/>
            <person name="Alioto T."/>
            <person name="Gomez Garrido J."/>
        </authorList>
    </citation>
    <scope>NUCLEOTIDE SEQUENCE</scope>
</reference>
<sequence>MDLLTLDDLFRGDFSRSFCNGFLRLLNLYLLFSSFSLYRNFESNFSGNLNVLVVFTRFRFRLLLHSDFLRFRDNNFFGGNRFSSKLSFNQNGRFSFGHSHFSSFR</sequence>
<dbReference type="EMBL" id="HBUE01331964">
    <property type="protein sequence ID" value="CAG6593823.1"/>
    <property type="molecule type" value="Transcribed_RNA"/>
</dbReference>
<dbReference type="AlphaFoldDB" id="A0A8D8ESU5"/>
<proteinExistence type="predicted"/>